<evidence type="ECO:0000256" key="5">
    <source>
        <dbReference type="ARBA" id="ARBA00022807"/>
    </source>
</evidence>
<dbReference type="PRINTS" id="PR00707">
    <property type="entry name" value="UBCTHYDRLASE"/>
</dbReference>
<protein>
    <recommendedName>
        <fullName evidence="7">Ubiquitin carboxyl-terminal hydrolase</fullName>
        <ecNumber evidence="7">3.4.19.12</ecNumber>
    </recommendedName>
</protein>
<dbReference type="PANTHER" id="PTHR10589">
    <property type="entry name" value="UBIQUITIN CARBOXYL-TERMINAL HYDROLASE"/>
    <property type="match status" value="1"/>
</dbReference>
<sequence length="251" mass="27357">MPIPATFHNGKKTFTVLENNPEVMNALAKKLGLSPDLAFYDVYSLTDPGLLSIIPRPVHALLVILPLTPSWNNSRLAEDTPLSVYEGSGRDEPVIWFKQTIGHACGSIGLLHCLINGPTKNFILPDTTLSRLQEQALPLKMEERAKLLYDDKEFEDAHQSVAEMGDTAAPSALEGDRLGQHFVAFVKGNDGHLWELEGSRKGPLDRGFLADNEDVLSENAIAKGIGRVIRMEEEAGGGDLRFSCIALAKAG</sequence>
<dbReference type="VEuPathDB" id="FungiDB:Bcin15g05720"/>
<comment type="similarity">
    <text evidence="6 7">Belongs to the peptidase C12 family.</text>
</comment>
<evidence type="ECO:0000256" key="2">
    <source>
        <dbReference type="ARBA" id="ARBA00022670"/>
    </source>
</evidence>
<evidence type="ECO:0000313" key="9">
    <source>
        <dbReference type="EMBL" id="ATZ58124.1"/>
    </source>
</evidence>
<feature type="domain" description="UCH catalytic" evidence="8">
    <location>
        <begin position="13"/>
        <end position="249"/>
    </location>
</feature>
<dbReference type="GO" id="GO:0005737">
    <property type="term" value="C:cytoplasm"/>
    <property type="evidence" value="ECO:0007669"/>
    <property type="project" value="TreeGrafter"/>
</dbReference>
<dbReference type="InterPro" id="IPR036959">
    <property type="entry name" value="Peptidase_C12_UCH_sf"/>
</dbReference>
<dbReference type="FunFam" id="3.40.532.10:FF:000008">
    <property type="entry name" value="Ubiquitin carboxyl-terminal hydrolase"/>
    <property type="match status" value="1"/>
</dbReference>
<dbReference type="Proteomes" id="UP000001798">
    <property type="component" value="Chromosome 15"/>
</dbReference>
<dbReference type="PROSITE" id="PS52048">
    <property type="entry name" value="UCH_DOMAIN"/>
    <property type="match status" value="1"/>
</dbReference>
<dbReference type="Pfam" id="PF01088">
    <property type="entry name" value="Peptidase_C12"/>
    <property type="match status" value="1"/>
</dbReference>
<dbReference type="CDD" id="cd09616">
    <property type="entry name" value="Peptidase_C12_UCH_L1_L3"/>
    <property type="match status" value="1"/>
</dbReference>
<keyword evidence="3 7" id="KW-0833">Ubl conjugation pathway</keyword>
<reference evidence="9 10" key="2">
    <citation type="journal article" date="2012" name="Eukaryot. Cell">
        <title>Genome update of Botrytis cinerea strains B05.10 and T4.</title>
        <authorList>
            <person name="Staats M."/>
            <person name="van Kan J.A."/>
        </authorList>
    </citation>
    <scope>NUCLEOTIDE SEQUENCE [LARGE SCALE GENOMIC DNA]</scope>
    <source>
        <strain evidence="9 10">B05.10</strain>
    </source>
</reference>
<dbReference type="SUPFAM" id="SSF54001">
    <property type="entry name" value="Cysteine proteinases"/>
    <property type="match status" value="1"/>
</dbReference>
<dbReference type="GO" id="GO:0004843">
    <property type="term" value="F:cysteine-type deubiquitinase activity"/>
    <property type="evidence" value="ECO:0007669"/>
    <property type="project" value="UniProtKB-EC"/>
</dbReference>
<name>A0A384K647_BOTFB</name>
<dbReference type="EC" id="3.4.19.12" evidence="7"/>
<evidence type="ECO:0000256" key="3">
    <source>
        <dbReference type="ARBA" id="ARBA00022786"/>
    </source>
</evidence>
<reference evidence="9 10" key="3">
    <citation type="journal article" date="2017" name="Mol. Plant Pathol.">
        <title>A gapless genome sequence of the fungus Botrytis cinerea.</title>
        <authorList>
            <person name="Van Kan J.A."/>
            <person name="Stassen J.H."/>
            <person name="Mosbach A."/>
            <person name="Van Der Lee T.A."/>
            <person name="Faino L."/>
            <person name="Farmer A.D."/>
            <person name="Papasotiriou D.G."/>
            <person name="Zhou S."/>
            <person name="Seidl M.F."/>
            <person name="Cottam E."/>
            <person name="Edel D."/>
            <person name="Hahn M."/>
            <person name="Schwartz D.C."/>
            <person name="Dietrich R.A."/>
            <person name="Widdison S."/>
            <person name="Scalliet G."/>
        </authorList>
    </citation>
    <scope>NUCLEOTIDE SEQUENCE [LARGE SCALE GENOMIC DNA]</scope>
    <source>
        <strain evidence="9 10">B05.10</strain>
    </source>
</reference>
<evidence type="ECO:0000256" key="6">
    <source>
        <dbReference type="PROSITE-ProRule" id="PRU01393"/>
    </source>
</evidence>
<dbReference type="RefSeq" id="XP_024553568.1">
    <property type="nucleotide sequence ID" value="XM_024697752.1"/>
</dbReference>
<gene>
    <name evidence="9" type="ORF">BCIN_15g05720</name>
</gene>
<keyword evidence="2 7" id="KW-0645">Protease</keyword>
<evidence type="ECO:0000256" key="7">
    <source>
        <dbReference type="RuleBase" id="RU361215"/>
    </source>
</evidence>
<dbReference type="AlphaFoldDB" id="A0A384K647"/>
<dbReference type="EMBL" id="CP009819">
    <property type="protein sequence ID" value="ATZ58124.1"/>
    <property type="molecule type" value="Genomic_DNA"/>
</dbReference>
<evidence type="ECO:0000313" key="10">
    <source>
        <dbReference type="Proteomes" id="UP000001798"/>
    </source>
</evidence>
<dbReference type="GO" id="GO:0006511">
    <property type="term" value="P:ubiquitin-dependent protein catabolic process"/>
    <property type="evidence" value="ECO:0007669"/>
    <property type="project" value="UniProtKB-UniRule"/>
</dbReference>
<dbReference type="Gene3D" id="3.40.532.10">
    <property type="entry name" value="Peptidase C12, ubiquitin carboxyl-terminal hydrolase"/>
    <property type="match status" value="1"/>
</dbReference>
<organism evidence="9 10">
    <name type="scientific">Botryotinia fuckeliana (strain B05.10)</name>
    <name type="common">Noble rot fungus</name>
    <name type="synonym">Botrytis cinerea</name>
    <dbReference type="NCBI Taxonomy" id="332648"/>
    <lineage>
        <taxon>Eukaryota</taxon>
        <taxon>Fungi</taxon>
        <taxon>Dikarya</taxon>
        <taxon>Ascomycota</taxon>
        <taxon>Pezizomycotina</taxon>
        <taxon>Leotiomycetes</taxon>
        <taxon>Helotiales</taxon>
        <taxon>Sclerotiniaceae</taxon>
        <taxon>Botrytis</taxon>
    </lineage>
</organism>
<dbReference type="KEGG" id="bfu:BCIN_15g05720"/>
<comment type="caution">
    <text evidence="6">Lacks conserved residue(s) required for the propagation of feature annotation.</text>
</comment>
<reference evidence="9 10" key="1">
    <citation type="journal article" date="2011" name="PLoS Genet.">
        <title>Genomic analysis of the necrotrophic fungal pathogens Sclerotinia sclerotiorum and Botrytis cinerea.</title>
        <authorList>
            <person name="Amselem J."/>
            <person name="Cuomo C.A."/>
            <person name="van Kan J.A."/>
            <person name="Viaud M."/>
            <person name="Benito E.P."/>
            <person name="Couloux A."/>
            <person name="Coutinho P.M."/>
            <person name="de Vries R.P."/>
            <person name="Dyer P.S."/>
            <person name="Fillinger S."/>
            <person name="Fournier E."/>
            <person name="Gout L."/>
            <person name="Hahn M."/>
            <person name="Kohn L."/>
            <person name="Lapalu N."/>
            <person name="Plummer K.M."/>
            <person name="Pradier J.M."/>
            <person name="Quevillon E."/>
            <person name="Sharon A."/>
            <person name="Simon A."/>
            <person name="ten Have A."/>
            <person name="Tudzynski B."/>
            <person name="Tudzynski P."/>
            <person name="Wincker P."/>
            <person name="Andrew M."/>
            <person name="Anthouard V."/>
            <person name="Beever R.E."/>
            <person name="Beffa R."/>
            <person name="Benoit I."/>
            <person name="Bouzid O."/>
            <person name="Brault B."/>
            <person name="Chen Z."/>
            <person name="Choquer M."/>
            <person name="Collemare J."/>
            <person name="Cotton P."/>
            <person name="Danchin E.G."/>
            <person name="Da Silva C."/>
            <person name="Gautier A."/>
            <person name="Giraud C."/>
            <person name="Giraud T."/>
            <person name="Gonzalez C."/>
            <person name="Grossetete S."/>
            <person name="Guldener U."/>
            <person name="Henrissat B."/>
            <person name="Howlett B.J."/>
            <person name="Kodira C."/>
            <person name="Kretschmer M."/>
            <person name="Lappartient A."/>
            <person name="Leroch M."/>
            <person name="Levis C."/>
            <person name="Mauceli E."/>
            <person name="Neuveglise C."/>
            <person name="Oeser B."/>
            <person name="Pearson M."/>
            <person name="Poulain J."/>
            <person name="Poussereau N."/>
            <person name="Quesneville H."/>
            <person name="Rascle C."/>
            <person name="Schumacher J."/>
            <person name="Segurens B."/>
            <person name="Sexton A."/>
            <person name="Silva E."/>
            <person name="Sirven C."/>
            <person name="Soanes D.M."/>
            <person name="Talbot N.J."/>
            <person name="Templeton M."/>
            <person name="Yandava C."/>
            <person name="Yarden O."/>
            <person name="Zeng Q."/>
            <person name="Rollins J.A."/>
            <person name="Lebrun M.H."/>
            <person name="Dickman M."/>
        </authorList>
    </citation>
    <scope>NUCLEOTIDE SEQUENCE [LARGE SCALE GENOMIC DNA]</scope>
    <source>
        <strain evidence="9 10">B05.10</strain>
    </source>
</reference>
<dbReference type="InterPro" id="IPR038765">
    <property type="entry name" value="Papain-like_cys_pep_sf"/>
</dbReference>
<dbReference type="GeneID" id="36394966"/>
<dbReference type="PANTHER" id="PTHR10589:SF41">
    <property type="entry name" value="UBIQUITIN CARBOXYL-TERMINAL HYDROLASE"/>
    <property type="match status" value="1"/>
</dbReference>
<proteinExistence type="inferred from homology"/>
<evidence type="ECO:0000256" key="4">
    <source>
        <dbReference type="ARBA" id="ARBA00022801"/>
    </source>
</evidence>
<dbReference type="InterPro" id="IPR001578">
    <property type="entry name" value="Peptidase_C12_UCH"/>
</dbReference>
<comment type="catalytic activity">
    <reaction evidence="1 7">
        <text>Thiol-dependent hydrolysis of ester, thioester, amide, peptide and isopeptide bonds formed by the C-terminal Gly of ubiquitin (a 76-residue protein attached to proteins as an intracellular targeting signal).</text>
        <dbReference type="EC" id="3.4.19.12"/>
    </reaction>
</comment>
<accession>A0A384K647</accession>
<evidence type="ECO:0000256" key="1">
    <source>
        <dbReference type="ARBA" id="ARBA00000707"/>
    </source>
</evidence>
<evidence type="ECO:0000259" key="8">
    <source>
        <dbReference type="PROSITE" id="PS52048"/>
    </source>
</evidence>
<keyword evidence="5 7" id="KW-0788">Thiol protease</keyword>
<keyword evidence="10" id="KW-1185">Reference proteome</keyword>
<keyword evidence="4 7" id="KW-0378">Hydrolase</keyword>
<dbReference type="GO" id="GO:0016579">
    <property type="term" value="P:protein deubiquitination"/>
    <property type="evidence" value="ECO:0007669"/>
    <property type="project" value="TreeGrafter"/>
</dbReference>
<dbReference type="OrthoDB" id="427186at2759"/>